<keyword evidence="1" id="KW-0378">Hydrolase</keyword>
<dbReference type="RefSeq" id="WP_106129536.1">
    <property type="nucleotide sequence ID" value="NZ_PVZG01000015.1"/>
</dbReference>
<dbReference type="Proteomes" id="UP000239209">
    <property type="component" value="Unassembled WGS sequence"/>
</dbReference>
<dbReference type="Gene3D" id="1.10.3020.10">
    <property type="entry name" value="alpha-amino acid ester hydrolase ( Helical cap domain)"/>
    <property type="match status" value="1"/>
</dbReference>
<dbReference type="Gene3D" id="3.40.50.1820">
    <property type="entry name" value="alpha/beta hydrolase"/>
    <property type="match status" value="1"/>
</dbReference>
<name>A0A2T0RQ94_9ACTN</name>
<sequence>MRRLPFFLRVWAGRRRPRGSYEVRRETAVPVPGADGSILLTDHYAPVTDREVPTLLVRSTYGRGFPWNLLYGVRFAEQGFHVVLQSPRGTGGSEGDFHFWRHHAEDGNATVDWLRKQQWFTGALGTAGPSHLAYVQWALALDPPPELRAATMQVPIHDPYDALHPGGQCAFGLELGLVSGAILLNRGAGTAGYTRAVLRLLRHLRRVVRAVPLLDSYRRAFGGRRQEFEDWLTHPYPDDPFWAGADAGAAADRLTAPVALATGWHDLALDQTLRQYARLRRAGRTPGLLIGPWTHSSALEEGWNEVFTDAVAHLRAHLGDGPERPGRVRVHIGGEWRELPDWPPPSAPTRYHLGDGGELHAGGPGDDARTTFRYDPRHPTPSLGGQGQSRPGGAVDNRRLEARPDVRTFTTAPLDEAVEVIGHVAADLHVGGSTGHFDVFARLCDVAPDGRSVNVCDGLVRLTPDHHDGDPVRVELSAAGHRFAPGHRIRLQVSGGAHPRRLRNYGTGEPAATATRLVASDTTVHHGRTRPSALVLPVV</sequence>
<feature type="region of interest" description="Disordered" evidence="2">
    <location>
        <begin position="339"/>
        <end position="398"/>
    </location>
</feature>
<organism evidence="4 5">
    <name type="scientific">Pseudosporangium ferrugineum</name>
    <dbReference type="NCBI Taxonomy" id="439699"/>
    <lineage>
        <taxon>Bacteria</taxon>
        <taxon>Bacillati</taxon>
        <taxon>Actinomycetota</taxon>
        <taxon>Actinomycetes</taxon>
        <taxon>Micromonosporales</taxon>
        <taxon>Micromonosporaceae</taxon>
        <taxon>Pseudosporangium</taxon>
    </lineage>
</organism>
<evidence type="ECO:0000313" key="5">
    <source>
        <dbReference type="Proteomes" id="UP000239209"/>
    </source>
</evidence>
<dbReference type="EMBL" id="PVZG01000015">
    <property type="protein sequence ID" value="PRY23302.1"/>
    <property type="molecule type" value="Genomic_DNA"/>
</dbReference>
<evidence type="ECO:0000313" key="4">
    <source>
        <dbReference type="EMBL" id="PRY23302.1"/>
    </source>
</evidence>
<dbReference type="SUPFAM" id="SSF53474">
    <property type="entry name" value="alpha/beta-Hydrolases"/>
    <property type="match status" value="1"/>
</dbReference>
<evidence type="ECO:0000259" key="3">
    <source>
        <dbReference type="SMART" id="SM00939"/>
    </source>
</evidence>
<dbReference type="Pfam" id="PF02129">
    <property type="entry name" value="Peptidase_S15"/>
    <property type="match status" value="1"/>
</dbReference>
<proteinExistence type="predicted"/>
<dbReference type="SMART" id="SM00939">
    <property type="entry name" value="PepX_C"/>
    <property type="match status" value="1"/>
</dbReference>
<dbReference type="InterPro" id="IPR029058">
    <property type="entry name" value="AB_hydrolase_fold"/>
</dbReference>
<dbReference type="InterPro" id="IPR008979">
    <property type="entry name" value="Galactose-bd-like_sf"/>
</dbReference>
<dbReference type="OrthoDB" id="5240615at2"/>
<dbReference type="SUPFAM" id="SSF49785">
    <property type="entry name" value="Galactose-binding domain-like"/>
    <property type="match status" value="1"/>
</dbReference>
<dbReference type="InterPro" id="IPR000383">
    <property type="entry name" value="Xaa-Pro-like_dom"/>
</dbReference>
<dbReference type="NCBIfam" id="TIGR00976">
    <property type="entry name" value="CocE_NonD"/>
    <property type="match status" value="1"/>
</dbReference>
<feature type="compositionally biased region" description="Basic and acidic residues" evidence="2">
    <location>
        <begin position="366"/>
        <end position="378"/>
    </location>
</feature>
<reference evidence="4 5" key="1">
    <citation type="submission" date="2018-03" db="EMBL/GenBank/DDBJ databases">
        <title>Genomic Encyclopedia of Archaeal and Bacterial Type Strains, Phase II (KMG-II): from individual species to whole genera.</title>
        <authorList>
            <person name="Goeker M."/>
        </authorList>
    </citation>
    <scope>NUCLEOTIDE SEQUENCE [LARGE SCALE GENOMIC DNA]</scope>
    <source>
        <strain evidence="4 5">DSM 45348</strain>
    </source>
</reference>
<dbReference type="Pfam" id="PF08530">
    <property type="entry name" value="PepX_C"/>
    <property type="match status" value="1"/>
</dbReference>
<comment type="caution">
    <text evidence="4">The sequence shown here is derived from an EMBL/GenBank/DDBJ whole genome shotgun (WGS) entry which is preliminary data.</text>
</comment>
<dbReference type="GO" id="GO:0008239">
    <property type="term" value="F:dipeptidyl-peptidase activity"/>
    <property type="evidence" value="ECO:0007669"/>
    <property type="project" value="InterPro"/>
</dbReference>
<accession>A0A2T0RQ94</accession>
<dbReference type="AlphaFoldDB" id="A0A2T0RQ94"/>
<keyword evidence="5" id="KW-1185">Reference proteome</keyword>
<dbReference type="Gene3D" id="2.60.120.260">
    <property type="entry name" value="Galactose-binding domain-like"/>
    <property type="match status" value="1"/>
</dbReference>
<feature type="domain" description="Xaa-Pro dipeptidyl-peptidase C-terminal" evidence="3">
    <location>
        <begin position="311"/>
        <end position="535"/>
    </location>
</feature>
<evidence type="ECO:0000256" key="1">
    <source>
        <dbReference type="ARBA" id="ARBA00022801"/>
    </source>
</evidence>
<evidence type="ECO:0000256" key="2">
    <source>
        <dbReference type="SAM" id="MobiDB-lite"/>
    </source>
</evidence>
<dbReference type="InterPro" id="IPR013736">
    <property type="entry name" value="Xaa-Pro_dipept_C"/>
</dbReference>
<protein>
    <recommendedName>
        <fullName evidence="3">Xaa-Pro dipeptidyl-peptidase C-terminal domain-containing protein</fullName>
    </recommendedName>
</protein>
<gene>
    <name evidence="4" type="ORF">CLV70_11529</name>
</gene>
<dbReference type="InterPro" id="IPR005674">
    <property type="entry name" value="CocE/Ser_esterase"/>
</dbReference>